<dbReference type="AlphaFoldDB" id="A0A1H8CSA9"/>
<evidence type="ECO:0000256" key="5">
    <source>
        <dbReference type="ARBA" id="ARBA00023136"/>
    </source>
</evidence>
<dbReference type="PANTHER" id="PTHR30294:SF29">
    <property type="entry name" value="MULTIDRUG ABC TRANSPORTER PERMEASE YBHS-RELATED"/>
    <property type="match status" value="1"/>
</dbReference>
<feature type="transmembrane region" description="Helical" evidence="6">
    <location>
        <begin position="172"/>
        <end position="189"/>
    </location>
</feature>
<keyword evidence="3 6" id="KW-0812">Transmembrane</keyword>
<organism evidence="7 8">
    <name type="scientific">Nitrosospira multiformis</name>
    <dbReference type="NCBI Taxonomy" id="1231"/>
    <lineage>
        <taxon>Bacteria</taxon>
        <taxon>Pseudomonadati</taxon>
        <taxon>Pseudomonadota</taxon>
        <taxon>Betaproteobacteria</taxon>
        <taxon>Nitrosomonadales</taxon>
        <taxon>Nitrosomonadaceae</taxon>
        <taxon>Nitrosospira</taxon>
    </lineage>
</organism>
<feature type="transmembrane region" description="Helical" evidence="6">
    <location>
        <begin position="112"/>
        <end position="135"/>
    </location>
</feature>
<evidence type="ECO:0000256" key="2">
    <source>
        <dbReference type="ARBA" id="ARBA00022475"/>
    </source>
</evidence>
<protein>
    <submittedName>
        <fullName evidence="7">ABC-2 type transport system permease protein</fullName>
    </submittedName>
</protein>
<name>A0A1H8CSA9_9PROT</name>
<feature type="transmembrane region" description="Helical" evidence="6">
    <location>
        <begin position="12"/>
        <end position="35"/>
    </location>
</feature>
<feature type="transmembrane region" description="Helical" evidence="6">
    <location>
        <begin position="222"/>
        <end position="240"/>
    </location>
</feature>
<dbReference type="GO" id="GO:0005886">
    <property type="term" value="C:plasma membrane"/>
    <property type="evidence" value="ECO:0007669"/>
    <property type="project" value="UniProtKB-SubCell"/>
</dbReference>
<comment type="subcellular location">
    <subcellularLocation>
        <location evidence="1">Cell membrane</location>
        <topology evidence="1">Multi-pass membrane protein</topology>
    </subcellularLocation>
</comment>
<evidence type="ECO:0000256" key="6">
    <source>
        <dbReference type="SAM" id="Phobius"/>
    </source>
</evidence>
<feature type="transmembrane region" description="Helical" evidence="6">
    <location>
        <begin position="60"/>
        <end position="80"/>
    </location>
</feature>
<evidence type="ECO:0000256" key="3">
    <source>
        <dbReference type="ARBA" id="ARBA00022692"/>
    </source>
</evidence>
<evidence type="ECO:0000313" key="8">
    <source>
        <dbReference type="Proteomes" id="UP000183898"/>
    </source>
</evidence>
<evidence type="ECO:0000256" key="4">
    <source>
        <dbReference type="ARBA" id="ARBA00022989"/>
    </source>
</evidence>
<dbReference type="Pfam" id="PF12679">
    <property type="entry name" value="ABC2_membrane_2"/>
    <property type="match status" value="1"/>
</dbReference>
<dbReference type="Proteomes" id="UP000183898">
    <property type="component" value="Unassembled WGS sequence"/>
</dbReference>
<accession>A0A1H8CSA9</accession>
<dbReference type="RefSeq" id="WP_074744028.1">
    <property type="nucleotide sequence ID" value="NZ_FOCT01000002.1"/>
</dbReference>
<dbReference type="PANTHER" id="PTHR30294">
    <property type="entry name" value="MEMBRANE COMPONENT OF ABC TRANSPORTER YHHJ-RELATED"/>
    <property type="match status" value="1"/>
</dbReference>
<keyword evidence="5 6" id="KW-0472">Membrane</keyword>
<evidence type="ECO:0000313" key="7">
    <source>
        <dbReference type="EMBL" id="SEM98023.1"/>
    </source>
</evidence>
<proteinExistence type="predicted"/>
<keyword evidence="4 6" id="KW-1133">Transmembrane helix</keyword>
<dbReference type="GO" id="GO:0140359">
    <property type="term" value="F:ABC-type transporter activity"/>
    <property type="evidence" value="ECO:0007669"/>
    <property type="project" value="InterPro"/>
</dbReference>
<gene>
    <name evidence="7" type="ORF">SAMN05216404_10247</name>
</gene>
<feature type="transmembrane region" description="Helical" evidence="6">
    <location>
        <begin position="141"/>
        <end position="165"/>
    </location>
</feature>
<dbReference type="InterPro" id="IPR051449">
    <property type="entry name" value="ABC-2_transporter_component"/>
</dbReference>
<sequence length="244" mass="26648">MITIIARKELGVLFGSPLAWVILALAQLVFAWFYLANLESFLQVQPQLIRIAHPPGATEAIAAPLFSIGAVVLLMITPLLTSRLIAEERRNHTLPFLISAPVSMTEIVLGKFLGLMIFLSAIIALIVALAISLLAGGRLDFGLLLSNVAGLWLLSACFVALGLYISCLSTQPAIAGAAALCILFALWIMDNAESGENGITRSLSPFAHFENFNRGMIDTFDLAYFALFIFFFLALSVRWLKLYR</sequence>
<reference evidence="7 8" key="1">
    <citation type="submission" date="2016-10" db="EMBL/GenBank/DDBJ databases">
        <authorList>
            <person name="de Groot N.N."/>
        </authorList>
    </citation>
    <scope>NUCLEOTIDE SEQUENCE [LARGE SCALE GENOMIC DNA]</scope>
    <source>
        <strain evidence="7 8">Nl18</strain>
    </source>
</reference>
<keyword evidence="2" id="KW-1003">Cell membrane</keyword>
<evidence type="ECO:0000256" key="1">
    <source>
        <dbReference type="ARBA" id="ARBA00004651"/>
    </source>
</evidence>
<dbReference type="EMBL" id="FOCT01000002">
    <property type="protein sequence ID" value="SEM98023.1"/>
    <property type="molecule type" value="Genomic_DNA"/>
</dbReference>